<dbReference type="SMART" id="SM00220">
    <property type="entry name" value="S_TKc"/>
    <property type="match status" value="1"/>
</dbReference>
<name>A2F5L3_TRIV3</name>
<dbReference type="GO" id="GO:0005524">
    <property type="term" value="F:ATP binding"/>
    <property type="evidence" value="ECO:0007669"/>
    <property type="project" value="InterPro"/>
</dbReference>
<keyword evidence="2" id="KW-0418">Kinase</keyword>
<accession>A2F5L3</accession>
<keyword evidence="3" id="KW-1185">Reference proteome</keyword>
<organism evidence="2 3">
    <name type="scientific">Trichomonas vaginalis (strain ATCC PRA-98 / G3)</name>
    <dbReference type="NCBI Taxonomy" id="412133"/>
    <lineage>
        <taxon>Eukaryota</taxon>
        <taxon>Metamonada</taxon>
        <taxon>Parabasalia</taxon>
        <taxon>Trichomonadida</taxon>
        <taxon>Trichomonadidae</taxon>
        <taxon>Trichomonas</taxon>
    </lineage>
</organism>
<dbReference type="EMBL" id="DS113625">
    <property type="protein sequence ID" value="EAX99776.1"/>
    <property type="molecule type" value="Genomic_DNA"/>
</dbReference>
<dbReference type="InterPro" id="IPR008271">
    <property type="entry name" value="Ser/Thr_kinase_AS"/>
</dbReference>
<dbReference type="eggNOG" id="KOG0583">
    <property type="taxonomic scope" value="Eukaryota"/>
</dbReference>
<evidence type="ECO:0000313" key="2">
    <source>
        <dbReference type="EMBL" id="EAX99776.1"/>
    </source>
</evidence>
<dbReference type="AlphaFoldDB" id="A2F5L3"/>
<dbReference type="PROSITE" id="PS00108">
    <property type="entry name" value="PROTEIN_KINASE_ST"/>
    <property type="match status" value="1"/>
</dbReference>
<dbReference type="InParanoid" id="A2F5L3"/>
<proteinExistence type="predicted"/>
<dbReference type="VEuPathDB" id="TrichDB:TVAG_175450"/>
<dbReference type="STRING" id="5722.A2F5L3"/>
<dbReference type="Gene3D" id="1.10.510.10">
    <property type="entry name" value="Transferase(Phosphotransferase) domain 1"/>
    <property type="match status" value="1"/>
</dbReference>
<reference evidence="2" key="2">
    <citation type="journal article" date="2007" name="Science">
        <title>Draft genome sequence of the sexually transmitted pathogen Trichomonas vaginalis.</title>
        <authorList>
            <person name="Carlton J.M."/>
            <person name="Hirt R.P."/>
            <person name="Silva J.C."/>
            <person name="Delcher A.L."/>
            <person name="Schatz M."/>
            <person name="Zhao Q."/>
            <person name="Wortman J.R."/>
            <person name="Bidwell S.L."/>
            <person name="Alsmark U.C.M."/>
            <person name="Besteiro S."/>
            <person name="Sicheritz-Ponten T."/>
            <person name="Noel C.J."/>
            <person name="Dacks J.B."/>
            <person name="Foster P.G."/>
            <person name="Simillion C."/>
            <person name="Van de Peer Y."/>
            <person name="Miranda-Saavedra D."/>
            <person name="Barton G.J."/>
            <person name="Westrop G.D."/>
            <person name="Mueller S."/>
            <person name="Dessi D."/>
            <person name="Fiori P.L."/>
            <person name="Ren Q."/>
            <person name="Paulsen I."/>
            <person name="Zhang H."/>
            <person name="Bastida-Corcuera F.D."/>
            <person name="Simoes-Barbosa A."/>
            <person name="Brown M.T."/>
            <person name="Hayes R.D."/>
            <person name="Mukherjee M."/>
            <person name="Okumura C.Y."/>
            <person name="Schneider R."/>
            <person name="Smith A.J."/>
            <person name="Vanacova S."/>
            <person name="Villalvazo M."/>
            <person name="Haas B.J."/>
            <person name="Pertea M."/>
            <person name="Feldblyum T.V."/>
            <person name="Utterback T.R."/>
            <person name="Shu C.L."/>
            <person name="Osoegawa K."/>
            <person name="de Jong P.J."/>
            <person name="Hrdy I."/>
            <person name="Horvathova L."/>
            <person name="Zubacova Z."/>
            <person name="Dolezal P."/>
            <person name="Malik S.B."/>
            <person name="Logsdon J.M. Jr."/>
            <person name="Henze K."/>
            <person name="Gupta A."/>
            <person name="Wang C.C."/>
            <person name="Dunne R.L."/>
            <person name="Upcroft J.A."/>
            <person name="Upcroft P."/>
            <person name="White O."/>
            <person name="Salzberg S.L."/>
            <person name="Tang P."/>
            <person name="Chiu C.-H."/>
            <person name="Lee Y.-S."/>
            <person name="Embley T.M."/>
            <person name="Coombs G.H."/>
            <person name="Mottram J.C."/>
            <person name="Tachezy J."/>
            <person name="Fraser-Liggett C.M."/>
            <person name="Johnson P.J."/>
        </authorList>
    </citation>
    <scope>NUCLEOTIDE SEQUENCE [LARGE SCALE GENOMIC DNA]</scope>
    <source>
        <strain evidence="2">G3</strain>
    </source>
</reference>
<dbReference type="SMR" id="A2F5L3"/>
<dbReference type="KEGG" id="tva:4757595"/>
<protein>
    <submittedName>
        <fullName evidence="2">CAMK family protein kinase</fullName>
    </submittedName>
</protein>
<keyword evidence="2" id="KW-0808">Transferase</keyword>
<reference evidence="2" key="1">
    <citation type="submission" date="2006-10" db="EMBL/GenBank/DDBJ databases">
        <authorList>
            <person name="Amadeo P."/>
            <person name="Zhao Q."/>
            <person name="Wortman J."/>
            <person name="Fraser-Liggett C."/>
            <person name="Carlton J."/>
        </authorList>
    </citation>
    <scope>NUCLEOTIDE SEQUENCE</scope>
    <source>
        <strain evidence="2">G3</strain>
    </source>
</reference>
<evidence type="ECO:0000313" key="3">
    <source>
        <dbReference type="Proteomes" id="UP000001542"/>
    </source>
</evidence>
<dbReference type="InterPro" id="IPR011009">
    <property type="entry name" value="Kinase-like_dom_sf"/>
</dbReference>
<dbReference type="PROSITE" id="PS50011">
    <property type="entry name" value="PROTEIN_KINASE_DOM"/>
    <property type="match status" value="1"/>
</dbReference>
<dbReference type="RefSeq" id="XP_001312706.1">
    <property type="nucleotide sequence ID" value="XM_001312705.1"/>
</dbReference>
<evidence type="ECO:0000259" key="1">
    <source>
        <dbReference type="PROSITE" id="PS50011"/>
    </source>
</evidence>
<dbReference type="VEuPathDB" id="TrichDB:TVAGG3_1055260"/>
<dbReference type="SUPFAM" id="SSF56112">
    <property type="entry name" value="Protein kinase-like (PK-like)"/>
    <property type="match status" value="1"/>
</dbReference>
<dbReference type="PANTHER" id="PTHR24362">
    <property type="entry name" value="SERINE/THREONINE-PROTEIN KINASE NEK"/>
    <property type="match status" value="1"/>
</dbReference>
<feature type="domain" description="Protein kinase" evidence="1">
    <location>
        <begin position="14"/>
        <end position="258"/>
    </location>
</feature>
<dbReference type="InterPro" id="IPR000719">
    <property type="entry name" value="Prot_kinase_dom"/>
</dbReference>
<dbReference type="OrthoDB" id="541276at2759"/>
<dbReference type="Proteomes" id="UP000001542">
    <property type="component" value="Unassembled WGS sequence"/>
</dbReference>
<dbReference type="PANTHER" id="PTHR24362:SF309">
    <property type="entry name" value="PROTEIN KINASE DOMAIN-CONTAINING PROTEIN"/>
    <property type="match status" value="1"/>
</dbReference>
<gene>
    <name evidence="2" type="ORF">TVAG_175450</name>
</gene>
<dbReference type="GO" id="GO:0004672">
    <property type="term" value="F:protein kinase activity"/>
    <property type="evidence" value="ECO:0007669"/>
    <property type="project" value="InterPro"/>
</dbReference>
<dbReference type="Pfam" id="PF00069">
    <property type="entry name" value="Pkinase"/>
    <property type="match status" value="1"/>
</dbReference>
<sequence length="310" mass="36164">MHEREAEFFLKEGLVCNGVIAEGGFGIVFNVYSLQYQTYFALKKIPEQRFNEAEIECMKRLDHPNACNLYNYYRFNGFVYMLLEYCPSDLYNLMKLHESLEDDLLKKYCYEILVSIKACHDQNIAHSDIKPSNFLLDKYGRLKICDFGLAAMYEDENMRSKTFKGTMLFMAPEVLNKREYNPIKADIWSIGVAFYFLASNSYPFDAKDKQTLLYLLNSGIYHTHSIDNSHLRQVIEKCLKMNPNERATIDELLKMPYFDSMNKKSLAFTSRARATQSTRALIVLPNSVINRQKRIQRNTSLPCTSRRLVL</sequence>